<dbReference type="RefSeq" id="WP_376732722.1">
    <property type="nucleotide sequence ID" value="NZ_JAYMRP010000010.1"/>
</dbReference>
<dbReference type="InterPro" id="IPR011042">
    <property type="entry name" value="6-blade_b-propeller_TolB-like"/>
</dbReference>
<feature type="signal peptide" evidence="2">
    <location>
        <begin position="1"/>
        <end position="24"/>
    </location>
</feature>
<dbReference type="SUPFAM" id="SSF82171">
    <property type="entry name" value="DPP6 N-terminal domain-like"/>
    <property type="match status" value="1"/>
</dbReference>
<dbReference type="EMBL" id="JAYMRP010000010">
    <property type="protein sequence ID" value="MFB8773961.1"/>
    <property type="molecule type" value="Genomic_DNA"/>
</dbReference>
<dbReference type="Pfam" id="PF07676">
    <property type="entry name" value="PD40"/>
    <property type="match status" value="1"/>
</dbReference>
<evidence type="ECO:0008006" key="5">
    <source>
        <dbReference type="Google" id="ProtNLM"/>
    </source>
</evidence>
<feature type="chain" id="PRO_5045494310" description="Protein tolB" evidence="2">
    <location>
        <begin position="25"/>
        <end position="301"/>
    </location>
</feature>
<evidence type="ECO:0000313" key="4">
    <source>
        <dbReference type="Proteomes" id="UP001585080"/>
    </source>
</evidence>
<accession>A0ABV5EAS8</accession>
<keyword evidence="4" id="KW-1185">Reference proteome</keyword>
<evidence type="ECO:0000256" key="2">
    <source>
        <dbReference type="SAM" id="SignalP"/>
    </source>
</evidence>
<gene>
    <name evidence="3" type="ORF">VSS16_14685</name>
</gene>
<protein>
    <recommendedName>
        <fullName evidence="5">Protein tolB</fullName>
    </recommendedName>
</protein>
<dbReference type="InterPro" id="IPR011659">
    <property type="entry name" value="WD40"/>
</dbReference>
<dbReference type="Proteomes" id="UP001585080">
    <property type="component" value="Unassembled WGS sequence"/>
</dbReference>
<evidence type="ECO:0000313" key="3">
    <source>
        <dbReference type="EMBL" id="MFB8773961.1"/>
    </source>
</evidence>
<sequence length="301" mass="31690">MRRARTALSTAVATCVVTVLPNRAAATETTAVEGVAGDGGAGVERISVAPDGTQADDHSTGASITPDGRHIVFASSARNLTSGPPTAGDRVFVRDQRTARTRQLGNLTPLQPPVISGDGAYLAYPVQWVTNVRVRLYRVATGATAAVNCLAYSCNQPSMNADGRYTAHVVYFNSPSPGQRIEVQDSNTGAKELIATFSHTASSRPSISDDGRKVVYLSGTDTYVHDLTAGTAQLVPNVRGLAIDPTGRYLLYAPHNPDVPSLTLRDLHTGTDETDAVSSGGRDVVFHSTADDVVPDDTSNK</sequence>
<name>A0ABV5EAS8_9ACTN</name>
<dbReference type="PANTHER" id="PTHR36842">
    <property type="entry name" value="PROTEIN TOLB HOMOLOG"/>
    <property type="match status" value="1"/>
</dbReference>
<proteinExistence type="inferred from homology"/>
<evidence type="ECO:0000256" key="1">
    <source>
        <dbReference type="ARBA" id="ARBA00009820"/>
    </source>
</evidence>
<keyword evidence="2" id="KW-0732">Signal</keyword>
<comment type="similarity">
    <text evidence="1">Belongs to the TolB family.</text>
</comment>
<comment type="caution">
    <text evidence="3">The sequence shown here is derived from an EMBL/GenBank/DDBJ whole genome shotgun (WGS) entry which is preliminary data.</text>
</comment>
<organism evidence="3 4">
    <name type="scientific">Streptomyces broussonetiae</name>
    <dbReference type="NCBI Taxonomy" id="2686304"/>
    <lineage>
        <taxon>Bacteria</taxon>
        <taxon>Bacillati</taxon>
        <taxon>Actinomycetota</taxon>
        <taxon>Actinomycetes</taxon>
        <taxon>Kitasatosporales</taxon>
        <taxon>Streptomycetaceae</taxon>
        <taxon>Streptomyces</taxon>
    </lineage>
</organism>
<dbReference type="Gene3D" id="2.120.10.30">
    <property type="entry name" value="TolB, C-terminal domain"/>
    <property type="match status" value="1"/>
</dbReference>
<reference evidence="3 4" key="1">
    <citation type="submission" date="2024-01" db="EMBL/GenBank/DDBJ databases">
        <title>Genome mining of biosynthetic gene clusters to explore secondary metabolites of Streptomyces sp.</title>
        <authorList>
            <person name="Baig A."/>
            <person name="Ajitkumar Shintre N."/>
            <person name="Kumar H."/>
            <person name="Anbarasu A."/>
            <person name="Ramaiah S."/>
        </authorList>
    </citation>
    <scope>NUCLEOTIDE SEQUENCE [LARGE SCALE GENOMIC DNA]</scope>
    <source>
        <strain evidence="3 4">A57</strain>
    </source>
</reference>